<protein>
    <submittedName>
        <fullName evidence="2">Uncharacterized protein</fullName>
    </submittedName>
</protein>
<dbReference type="AlphaFoldDB" id="A0ABC8S5V4"/>
<reference evidence="2 3" key="1">
    <citation type="submission" date="2024-02" db="EMBL/GenBank/DDBJ databases">
        <authorList>
            <person name="Vignale AGUSTIN F."/>
            <person name="Sosa J E."/>
            <person name="Modenutti C."/>
        </authorList>
    </citation>
    <scope>NUCLEOTIDE SEQUENCE [LARGE SCALE GENOMIC DNA]</scope>
</reference>
<accession>A0ABC8S5V4</accession>
<keyword evidence="3" id="KW-1185">Reference proteome</keyword>
<name>A0ABC8S5V4_9AQUA</name>
<gene>
    <name evidence="2" type="ORF">ILEXP_LOCUS20466</name>
</gene>
<dbReference type="EMBL" id="CAUOFW020002247">
    <property type="protein sequence ID" value="CAK9152252.1"/>
    <property type="molecule type" value="Genomic_DNA"/>
</dbReference>
<evidence type="ECO:0000313" key="3">
    <source>
        <dbReference type="Proteomes" id="UP001642360"/>
    </source>
</evidence>
<organism evidence="2 3">
    <name type="scientific">Ilex paraguariensis</name>
    <name type="common">yerba mate</name>
    <dbReference type="NCBI Taxonomy" id="185542"/>
    <lineage>
        <taxon>Eukaryota</taxon>
        <taxon>Viridiplantae</taxon>
        <taxon>Streptophyta</taxon>
        <taxon>Embryophyta</taxon>
        <taxon>Tracheophyta</taxon>
        <taxon>Spermatophyta</taxon>
        <taxon>Magnoliopsida</taxon>
        <taxon>eudicotyledons</taxon>
        <taxon>Gunneridae</taxon>
        <taxon>Pentapetalae</taxon>
        <taxon>asterids</taxon>
        <taxon>campanulids</taxon>
        <taxon>Aquifoliales</taxon>
        <taxon>Aquifoliaceae</taxon>
        <taxon>Ilex</taxon>
    </lineage>
</organism>
<feature type="region of interest" description="Disordered" evidence="1">
    <location>
        <begin position="1"/>
        <end position="24"/>
    </location>
</feature>
<evidence type="ECO:0000313" key="2">
    <source>
        <dbReference type="EMBL" id="CAK9152252.1"/>
    </source>
</evidence>
<comment type="caution">
    <text evidence="2">The sequence shown here is derived from an EMBL/GenBank/DDBJ whole genome shotgun (WGS) entry which is preliminary data.</text>
</comment>
<sequence>MADTGIQKHGHGSDTGIQKHRHSRLRLRSSWHRLLESSLVSKANLQGVAFRISSTARNPLYCLLDL</sequence>
<evidence type="ECO:0000256" key="1">
    <source>
        <dbReference type="SAM" id="MobiDB-lite"/>
    </source>
</evidence>
<proteinExistence type="predicted"/>
<dbReference type="Proteomes" id="UP001642360">
    <property type="component" value="Unassembled WGS sequence"/>
</dbReference>